<evidence type="ECO:0000256" key="5">
    <source>
        <dbReference type="ARBA" id="ARBA00022842"/>
    </source>
</evidence>
<evidence type="ECO:0000256" key="6">
    <source>
        <dbReference type="SAM" id="SignalP"/>
    </source>
</evidence>
<dbReference type="PROSITE" id="PS00387">
    <property type="entry name" value="PPASE"/>
    <property type="match status" value="1"/>
</dbReference>
<keyword evidence="5" id="KW-0460">Magnesium</keyword>
<dbReference type="EC" id="3.6.1.1" evidence="2"/>
<sequence>MHRTALRRLITAAAFLALAPAAVSASDWKDRLDLQLAPGYQLVQGDYAAGVPDTLVFLANQELNVYTDFSARNADGTINAVIEIPQGDVRKFETDVTTGRLFWELKKGQPRTVAYLGYPGNYGMIPRTLGGDGDPLDVVVIGGTELRGAVAAVKVVAVMRMVDGGEPDDKLIAVLPGSPFDGMSLDDLRNAGVTTILKTWFESYKGPGEIQVPAFEDLAAANQVLDEAMTTYAASAVTAPSRHGDR</sequence>
<dbReference type="EMBL" id="AP025591">
    <property type="protein sequence ID" value="BDG01475.1"/>
    <property type="molecule type" value="Genomic_DNA"/>
</dbReference>
<accession>A0ABM7WPU2</accession>
<evidence type="ECO:0000313" key="8">
    <source>
        <dbReference type="Proteomes" id="UP001162891"/>
    </source>
</evidence>
<reference evidence="8" key="1">
    <citation type="journal article" date="2022" name="Int. J. Syst. Evol. Microbiol.">
        <title>Anaeromyxobacter oryzae sp. nov., Anaeromyxobacter diazotrophicus sp. nov. and Anaeromyxobacter paludicola sp. nov., isolated from paddy soils.</title>
        <authorList>
            <person name="Itoh H."/>
            <person name="Xu Z."/>
            <person name="Mise K."/>
            <person name="Masuda Y."/>
            <person name="Ushijima N."/>
            <person name="Hayakawa C."/>
            <person name="Shiratori Y."/>
            <person name="Senoo K."/>
        </authorList>
    </citation>
    <scope>NUCLEOTIDE SEQUENCE [LARGE SCALE GENOMIC DNA]</scope>
    <source>
        <strain evidence="8">Red232</strain>
    </source>
</reference>
<dbReference type="InterPro" id="IPR008162">
    <property type="entry name" value="Pyrophosphatase"/>
</dbReference>
<dbReference type="RefSeq" id="WP_248358042.1">
    <property type="nucleotide sequence ID" value="NZ_AP025591.1"/>
</dbReference>
<keyword evidence="8" id="KW-1185">Reference proteome</keyword>
<comment type="cofactor">
    <cofactor evidence="1">
        <name>Mg(2+)</name>
        <dbReference type="ChEBI" id="CHEBI:18420"/>
    </cofactor>
</comment>
<evidence type="ECO:0000313" key="7">
    <source>
        <dbReference type="EMBL" id="BDG01475.1"/>
    </source>
</evidence>
<feature type="chain" id="PRO_5045429084" description="inorganic diphosphatase" evidence="6">
    <location>
        <begin position="26"/>
        <end position="246"/>
    </location>
</feature>
<proteinExistence type="predicted"/>
<gene>
    <name evidence="7" type="primary">ppa_1</name>
    <name evidence="7" type="ORF">AMOR_04710</name>
</gene>
<organism evidence="7 8">
    <name type="scientific">Anaeromyxobacter oryzae</name>
    <dbReference type="NCBI Taxonomy" id="2918170"/>
    <lineage>
        <taxon>Bacteria</taxon>
        <taxon>Pseudomonadati</taxon>
        <taxon>Myxococcota</taxon>
        <taxon>Myxococcia</taxon>
        <taxon>Myxococcales</taxon>
        <taxon>Cystobacterineae</taxon>
        <taxon>Anaeromyxobacteraceae</taxon>
        <taxon>Anaeromyxobacter</taxon>
    </lineage>
</organism>
<name>A0ABM7WPU2_9BACT</name>
<evidence type="ECO:0000256" key="1">
    <source>
        <dbReference type="ARBA" id="ARBA00001946"/>
    </source>
</evidence>
<keyword evidence="6" id="KW-0732">Signal</keyword>
<protein>
    <recommendedName>
        <fullName evidence="2">inorganic diphosphatase</fullName>
        <ecNumber evidence="2">3.6.1.1</ecNumber>
    </recommendedName>
</protein>
<dbReference type="PANTHER" id="PTHR10286">
    <property type="entry name" value="INORGANIC PYROPHOSPHATASE"/>
    <property type="match status" value="1"/>
</dbReference>
<dbReference type="InterPro" id="IPR036649">
    <property type="entry name" value="Pyrophosphatase_sf"/>
</dbReference>
<evidence type="ECO:0000256" key="3">
    <source>
        <dbReference type="ARBA" id="ARBA00022723"/>
    </source>
</evidence>
<evidence type="ECO:0000256" key="2">
    <source>
        <dbReference type="ARBA" id="ARBA00012146"/>
    </source>
</evidence>
<dbReference type="Pfam" id="PF00719">
    <property type="entry name" value="Pyrophosphatase"/>
    <property type="match status" value="1"/>
</dbReference>
<dbReference type="Proteomes" id="UP001162891">
    <property type="component" value="Chromosome"/>
</dbReference>
<dbReference type="Gene3D" id="3.90.80.10">
    <property type="entry name" value="Inorganic pyrophosphatase"/>
    <property type="match status" value="1"/>
</dbReference>
<keyword evidence="4" id="KW-0378">Hydrolase</keyword>
<feature type="signal peptide" evidence="6">
    <location>
        <begin position="1"/>
        <end position="25"/>
    </location>
</feature>
<evidence type="ECO:0000256" key="4">
    <source>
        <dbReference type="ARBA" id="ARBA00022801"/>
    </source>
</evidence>
<dbReference type="SUPFAM" id="SSF50324">
    <property type="entry name" value="Inorganic pyrophosphatase"/>
    <property type="match status" value="1"/>
</dbReference>
<keyword evidence="3" id="KW-0479">Metal-binding</keyword>